<sequence length="69" mass="7529">MHSALRRHLGELGRATRVVEGTPADRWGAATPCPDGPARQPVGHLREPPGPPVGESRHPARGVVRRERR</sequence>
<feature type="region of interest" description="Disordered" evidence="1">
    <location>
        <begin position="1"/>
        <end position="69"/>
    </location>
</feature>
<organism evidence="2 3">
    <name type="scientific">Geodermatophilus maliterrae</name>
    <dbReference type="NCBI Taxonomy" id="3162531"/>
    <lineage>
        <taxon>Bacteria</taxon>
        <taxon>Bacillati</taxon>
        <taxon>Actinomycetota</taxon>
        <taxon>Actinomycetes</taxon>
        <taxon>Geodermatophilales</taxon>
        <taxon>Geodermatophilaceae</taxon>
        <taxon>Geodermatophilus</taxon>
    </lineage>
</organism>
<comment type="caution">
    <text evidence="2">The sequence shown here is derived from an EMBL/GenBank/DDBJ whole genome shotgun (WGS) entry which is preliminary data.</text>
</comment>
<keyword evidence="3" id="KW-1185">Reference proteome</keyword>
<name>A0ABV3XB54_9ACTN</name>
<dbReference type="Proteomes" id="UP001560045">
    <property type="component" value="Unassembled WGS sequence"/>
</dbReference>
<reference evidence="2 3" key="1">
    <citation type="submission" date="2024-06" db="EMBL/GenBank/DDBJ databases">
        <title>Draft genome sequence of Geodermatophilus badlandi, a novel member of the Geodermatophilaceae isolated from badland sedimentary rocks in the Red desert, Wyoming, USA.</title>
        <authorList>
            <person name="Ben Tekaya S."/>
            <person name="Nouioui I."/>
            <person name="Flores G.M."/>
            <person name="Shaal M.N."/>
            <person name="Bredoire F."/>
            <person name="Basile F."/>
            <person name="Van Diepen L."/>
            <person name="Ward N.L."/>
        </authorList>
    </citation>
    <scope>NUCLEOTIDE SEQUENCE [LARGE SCALE GENOMIC DNA]</scope>
    <source>
        <strain evidence="2 3">WL48A</strain>
    </source>
</reference>
<evidence type="ECO:0000256" key="1">
    <source>
        <dbReference type="SAM" id="MobiDB-lite"/>
    </source>
</evidence>
<evidence type="ECO:0000313" key="3">
    <source>
        <dbReference type="Proteomes" id="UP001560045"/>
    </source>
</evidence>
<protein>
    <submittedName>
        <fullName evidence="2">Uncharacterized protein</fullName>
    </submittedName>
</protein>
<accession>A0ABV3XB54</accession>
<evidence type="ECO:0000313" key="2">
    <source>
        <dbReference type="EMBL" id="MEX5717789.1"/>
    </source>
</evidence>
<proteinExistence type="predicted"/>
<gene>
    <name evidence="2" type="ORF">ABQ292_05330</name>
</gene>
<dbReference type="EMBL" id="JBFNXQ010000010">
    <property type="protein sequence ID" value="MEX5717789.1"/>
    <property type="molecule type" value="Genomic_DNA"/>
</dbReference>
<dbReference type="RefSeq" id="WP_369203993.1">
    <property type="nucleotide sequence ID" value="NZ_JBFNXQ010000010.1"/>
</dbReference>